<dbReference type="OrthoDB" id="3323334at2"/>
<sequence length="630" mass="69132">MQRAQPARSTGATRRSGTAVAQSDRLCIWFPRDDSPSASAVRKCGLRIASAEPTIGGPPEGSPKHAPTTTSHIWSRVSVRRQTNGYTVVSGRTGGKMGTQRLTIHLLRDVSKADDAIEPDKARKEVPIQTDSSMVGTFYYTSRPPTPPSWVSFVREVAPSLPTTLTSSSASGLLIVQAHGRFFALTFGYGRSLLNLTKVERQFGLRVALNRIDPRQLRSMDTKTFEDLVVTKTTQASKSADLPTFGVDVSRDILRAVTGRPRDTTLAKQLTGSDALVLNTSTLAKDLPDMLSELLTAFSENNYKDDFEWIDHLALVNDATIIHQLDNQLAGQLAAGDTSTTHMAMPEAIDWEDIESFKITGTRNSIYEDLDIDEYLARLGDKRAGITVDRLRGRRVSVGFARSSDYDSRWTLYQCLVSEQPYNSALYALIEGRWFAISDSLAAEVDNYTNSLPSVGSTLISSRFGEDERTYNANLAESNAGTLLLLDAKIKRPGGATTGIELCDVLSSTGELIHVKRKSRSSTLSHLFSQGVVSANTFIGDGEFRDKMREVIATQAGEENKAQWLAMIPPSGQSIDRSKYTVSYVVIASSKKEGNSWLPFFSKLNLMQQAKQLRNLGVKVSISRVPVEGN</sequence>
<proteinExistence type="predicted"/>
<dbReference type="AlphaFoldDB" id="A0A5B1BL53"/>
<evidence type="ECO:0000256" key="1">
    <source>
        <dbReference type="SAM" id="MobiDB-lite"/>
    </source>
</evidence>
<name>A0A5B1BL53_MYCSI</name>
<dbReference type="Proteomes" id="UP000324701">
    <property type="component" value="Unassembled WGS sequence"/>
</dbReference>
<evidence type="ECO:0000313" key="2">
    <source>
        <dbReference type="EMBL" id="KAA1248721.1"/>
    </source>
</evidence>
<evidence type="ECO:0008006" key="4">
    <source>
        <dbReference type="Google" id="ProtNLM"/>
    </source>
</evidence>
<feature type="region of interest" description="Disordered" evidence="1">
    <location>
        <begin position="51"/>
        <end position="72"/>
    </location>
</feature>
<protein>
    <recommendedName>
        <fullName evidence="4">Sporadically distributed protein, TIGR04141 family</fullName>
    </recommendedName>
</protein>
<dbReference type="RefSeq" id="WP_149655428.1">
    <property type="nucleotide sequence ID" value="NZ_VTZN01000136.1"/>
</dbReference>
<comment type="caution">
    <text evidence="2">The sequence shown here is derived from an EMBL/GenBank/DDBJ whole genome shotgun (WGS) entry which is preliminary data.</text>
</comment>
<evidence type="ECO:0000313" key="3">
    <source>
        <dbReference type="Proteomes" id="UP000324701"/>
    </source>
</evidence>
<dbReference type="Pfam" id="PF19614">
    <property type="entry name" value="DUF6119"/>
    <property type="match status" value="1"/>
</dbReference>
<accession>A0A5B1BL53</accession>
<gene>
    <name evidence="2" type="ORF">F0Q45_19110</name>
</gene>
<dbReference type="NCBIfam" id="TIGR04141">
    <property type="entry name" value="TIGR04141 family sporadically distributed protein"/>
    <property type="match status" value="1"/>
</dbReference>
<organism evidence="2 3">
    <name type="scientific">Mycobacterium simiae</name>
    <name type="common">Mycobacterium habana</name>
    <dbReference type="NCBI Taxonomy" id="1784"/>
    <lineage>
        <taxon>Bacteria</taxon>
        <taxon>Bacillati</taxon>
        <taxon>Actinomycetota</taxon>
        <taxon>Actinomycetes</taxon>
        <taxon>Mycobacteriales</taxon>
        <taxon>Mycobacteriaceae</taxon>
        <taxon>Mycobacterium</taxon>
        <taxon>Mycobacterium simiae complex</taxon>
    </lineage>
</organism>
<dbReference type="InterPro" id="IPR026487">
    <property type="entry name" value="CHP04141"/>
</dbReference>
<reference evidence="2 3" key="1">
    <citation type="submission" date="2019-09" db="EMBL/GenBank/DDBJ databases">
        <title>Report of infection by Mycobacterium simiae a patient suffering from pulmonary tuberculosis.</title>
        <authorList>
            <person name="Mohanty P.S."/>
            <person name="Bansal A.K."/>
            <person name="Singh H."/>
            <person name="Sharma S."/>
            <person name="Patil S.A."/>
            <person name="Upadhaya P."/>
            <person name="Singh P.K."/>
            <person name="Kumar D."/>
            <person name="Kumar S."/>
            <person name="Singh R.K."/>
            <person name="Chaudhary B."/>
        </authorList>
    </citation>
    <scope>NUCLEOTIDE SEQUENCE [LARGE SCALE GENOMIC DNA]</scope>
    <source>
        <strain evidence="2 3">JAL-560-SIM</strain>
    </source>
</reference>
<dbReference type="EMBL" id="VTZN01000136">
    <property type="protein sequence ID" value="KAA1248721.1"/>
    <property type="molecule type" value="Genomic_DNA"/>
</dbReference>
<keyword evidence="3" id="KW-1185">Reference proteome</keyword>